<evidence type="ECO:0000313" key="2">
    <source>
        <dbReference type="EMBL" id="EFJ36537.1"/>
    </source>
</evidence>
<dbReference type="InParanoid" id="D8QVY3"/>
<dbReference type="Gramene" id="EFJ36537">
    <property type="protein sequence ID" value="EFJ36537"/>
    <property type="gene ID" value="SELMODRAFT_404637"/>
</dbReference>
<evidence type="ECO:0000313" key="3">
    <source>
        <dbReference type="Proteomes" id="UP000001514"/>
    </source>
</evidence>
<reference evidence="2 3" key="1">
    <citation type="journal article" date="2011" name="Science">
        <title>The Selaginella genome identifies genetic changes associated with the evolution of vascular plants.</title>
        <authorList>
            <person name="Banks J.A."/>
            <person name="Nishiyama T."/>
            <person name="Hasebe M."/>
            <person name="Bowman J.L."/>
            <person name="Gribskov M."/>
            <person name="dePamphilis C."/>
            <person name="Albert V.A."/>
            <person name="Aono N."/>
            <person name="Aoyama T."/>
            <person name="Ambrose B.A."/>
            <person name="Ashton N.W."/>
            <person name="Axtell M.J."/>
            <person name="Barker E."/>
            <person name="Barker M.S."/>
            <person name="Bennetzen J.L."/>
            <person name="Bonawitz N.D."/>
            <person name="Chapple C."/>
            <person name="Cheng C."/>
            <person name="Correa L.G."/>
            <person name="Dacre M."/>
            <person name="DeBarry J."/>
            <person name="Dreyer I."/>
            <person name="Elias M."/>
            <person name="Engstrom E.M."/>
            <person name="Estelle M."/>
            <person name="Feng L."/>
            <person name="Finet C."/>
            <person name="Floyd S.K."/>
            <person name="Frommer W.B."/>
            <person name="Fujita T."/>
            <person name="Gramzow L."/>
            <person name="Gutensohn M."/>
            <person name="Harholt J."/>
            <person name="Hattori M."/>
            <person name="Heyl A."/>
            <person name="Hirai T."/>
            <person name="Hiwatashi Y."/>
            <person name="Ishikawa M."/>
            <person name="Iwata M."/>
            <person name="Karol K.G."/>
            <person name="Koehler B."/>
            <person name="Kolukisaoglu U."/>
            <person name="Kubo M."/>
            <person name="Kurata T."/>
            <person name="Lalonde S."/>
            <person name="Li K."/>
            <person name="Li Y."/>
            <person name="Litt A."/>
            <person name="Lyons E."/>
            <person name="Manning G."/>
            <person name="Maruyama T."/>
            <person name="Michael T.P."/>
            <person name="Mikami K."/>
            <person name="Miyazaki S."/>
            <person name="Morinaga S."/>
            <person name="Murata T."/>
            <person name="Mueller-Roeber B."/>
            <person name="Nelson D.R."/>
            <person name="Obara M."/>
            <person name="Oguri Y."/>
            <person name="Olmstead R.G."/>
            <person name="Onodera N."/>
            <person name="Petersen B.L."/>
            <person name="Pils B."/>
            <person name="Prigge M."/>
            <person name="Rensing S.A."/>
            <person name="Riano-Pachon D.M."/>
            <person name="Roberts A.W."/>
            <person name="Sato Y."/>
            <person name="Scheller H.V."/>
            <person name="Schulz B."/>
            <person name="Schulz C."/>
            <person name="Shakirov E.V."/>
            <person name="Shibagaki N."/>
            <person name="Shinohara N."/>
            <person name="Shippen D.E."/>
            <person name="Soerensen I."/>
            <person name="Sotooka R."/>
            <person name="Sugimoto N."/>
            <person name="Sugita M."/>
            <person name="Sumikawa N."/>
            <person name="Tanurdzic M."/>
            <person name="Theissen G."/>
            <person name="Ulvskov P."/>
            <person name="Wakazuki S."/>
            <person name="Weng J.K."/>
            <person name="Willats W.W."/>
            <person name="Wipf D."/>
            <person name="Wolf P.G."/>
            <person name="Yang L."/>
            <person name="Zimmer A.D."/>
            <person name="Zhu Q."/>
            <person name="Mitros T."/>
            <person name="Hellsten U."/>
            <person name="Loque D."/>
            <person name="Otillar R."/>
            <person name="Salamov A."/>
            <person name="Schmutz J."/>
            <person name="Shapiro H."/>
            <person name="Lindquist E."/>
            <person name="Lucas S."/>
            <person name="Rokhsar D."/>
            <person name="Grigoriev I.V."/>
        </authorList>
    </citation>
    <scope>NUCLEOTIDE SEQUENCE [LARGE SCALE GENOMIC DNA]</scope>
</reference>
<proteinExistence type="predicted"/>
<organism evidence="3">
    <name type="scientific">Selaginella moellendorffii</name>
    <name type="common">Spikemoss</name>
    <dbReference type="NCBI Taxonomy" id="88036"/>
    <lineage>
        <taxon>Eukaryota</taxon>
        <taxon>Viridiplantae</taxon>
        <taxon>Streptophyta</taxon>
        <taxon>Embryophyta</taxon>
        <taxon>Tracheophyta</taxon>
        <taxon>Lycopodiopsida</taxon>
        <taxon>Selaginellales</taxon>
        <taxon>Selaginellaceae</taxon>
        <taxon>Selaginella</taxon>
    </lineage>
</organism>
<sequence length="187" mass="20641">MPERNVFSCTEVPCGKTFASSKDLVFPIAVNKGFRHLSKHASALNAHIESKIPSCQRSFSTCLEDHVPHILSSGSTVLHCACLHAGTTKVCCLFMHASGGLSQNFPMSEEIDNGATSKNKKRRVDAVNQAWKIFATDYEEGPALEIIFPCLFSVLFDAASRTCTRIRPPSSSKPSDKTPVRREERQR</sequence>
<dbReference type="AlphaFoldDB" id="D8QVY3"/>
<accession>D8QVY3</accession>
<protein>
    <submittedName>
        <fullName evidence="2">Uncharacterized protein</fullName>
    </submittedName>
</protein>
<feature type="compositionally biased region" description="Basic and acidic residues" evidence="1">
    <location>
        <begin position="174"/>
        <end position="187"/>
    </location>
</feature>
<dbReference type="HOGENOM" id="CLU_1449973_0_0_1"/>
<dbReference type="KEGG" id="smo:SELMODRAFT_404637"/>
<evidence type="ECO:0000256" key="1">
    <source>
        <dbReference type="SAM" id="MobiDB-lite"/>
    </source>
</evidence>
<gene>
    <name evidence="2" type="ORF">SELMODRAFT_404637</name>
</gene>
<dbReference type="EMBL" id="GL377567">
    <property type="protein sequence ID" value="EFJ36537.1"/>
    <property type="molecule type" value="Genomic_DNA"/>
</dbReference>
<feature type="region of interest" description="Disordered" evidence="1">
    <location>
        <begin position="165"/>
        <end position="187"/>
    </location>
</feature>
<keyword evidence="3" id="KW-1185">Reference proteome</keyword>
<name>D8QVY3_SELML</name>
<dbReference type="Proteomes" id="UP000001514">
    <property type="component" value="Unassembled WGS sequence"/>
</dbReference>